<keyword evidence="1" id="KW-1133">Transmembrane helix</keyword>
<sequence>MPPAHADDLGPDKHRPRSVLAQLKRYDETRPDFPGEHLIVFGVGALLMLAGIRGGGVVRRAVLTAVGTALIGRAASGTGGVARLARVVKRLG</sequence>
<evidence type="ECO:0000313" key="3">
    <source>
        <dbReference type="Proteomes" id="UP000216947"/>
    </source>
</evidence>
<keyword evidence="1" id="KW-0812">Transmembrane</keyword>
<comment type="caution">
    <text evidence="2">The sequence shown here is derived from an EMBL/GenBank/DDBJ whole genome shotgun (WGS) entry which is preliminary data.</text>
</comment>
<keyword evidence="3" id="KW-1185">Reference proteome</keyword>
<gene>
    <name evidence="2" type="ORF">CAL19_12505</name>
</gene>
<dbReference type="AlphaFoldDB" id="A0A261QZZ6"/>
<accession>A0A261QZZ6</accession>
<evidence type="ECO:0000313" key="2">
    <source>
        <dbReference type="EMBL" id="OZI18306.1"/>
    </source>
</evidence>
<reference evidence="3" key="1">
    <citation type="submission" date="2017-05" db="EMBL/GenBank/DDBJ databases">
        <title>Complete and WGS of Bordetella genogroups.</title>
        <authorList>
            <person name="Spilker T."/>
            <person name="Lipuma J."/>
        </authorList>
    </citation>
    <scope>NUCLEOTIDE SEQUENCE [LARGE SCALE GENOMIC DNA]</scope>
    <source>
        <strain evidence="3">AU18089</strain>
    </source>
</reference>
<protein>
    <submittedName>
        <fullName evidence="2">Uncharacterized protein</fullName>
    </submittedName>
</protein>
<dbReference type="EMBL" id="NEVK01000006">
    <property type="protein sequence ID" value="OZI18306.1"/>
    <property type="molecule type" value="Genomic_DNA"/>
</dbReference>
<feature type="transmembrane region" description="Helical" evidence="1">
    <location>
        <begin position="33"/>
        <end position="52"/>
    </location>
</feature>
<evidence type="ECO:0000256" key="1">
    <source>
        <dbReference type="SAM" id="Phobius"/>
    </source>
</evidence>
<dbReference type="Proteomes" id="UP000216947">
    <property type="component" value="Unassembled WGS sequence"/>
</dbReference>
<keyword evidence="1" id="KW-0472">Membrane</keyword>
<name>A0A261QZZ6_9BORD</name>
<proteinExistence type="predicted"/>
<organism evidence="2 3">
    <name type="scientific">Bordetella genomosp. 7</name>
    <dbReference type="NCBI Taxonomy" id="1416805"/>
    <lineage>
        <taxon>Bacteria</taxon>
        <taxon>Pseudomonadati</taxon>
        <taxon>Pseudomonadota</taxon>
        <taxon>Betaproteobacteria</taxon>
        <taxon>Burkholderiales</taxon>
        <taxon>Alcaligenaceae</taxon>
        <taxon>Bordetella</taxon>
    </lineage>
</organism>